<protein>
    <recommendedName>
        <fullName evidence="1">AB hydrolase-1 domain-containing protein</fullName>
    </recommendedName>
</protein>
<reference evidence="3" key="1">
    <citation type="journal article" date="2019" name="Int. J. Syst. Evol. Microbiol.">
        <title>The Global Catalogue of Microorganisms (GCM) 10K type strain sequencing project: providing services to taxonomists for standard genome sequencing and annotation.</title>
        <authorList>
            <consortium name="The Broad Institute Genomics Platform"/>
            <consortium name="The Broad Institute Genome Sequencing Center for Infectious Disease"/>
            <person name="Wu L."/>
            <person name="Ma J."/>
        </authorList>
    </citation>
    <scope>NUCLEOTIDE SEQUENCE [LARGE SCALE GENOMIC DNA]</scope>
    <source>
        <strain evidence="3">JCM 17938</strain>
    </source>
</reference>
<gene>
    <name evidence="2" type="ORF">GCM10023195_42440</name>
</gene>
<dbReference type="RefSeq" id="WP_345356864.1">
    <property type="nucleotide sequence ID" value="NZ_BAABHJ010000012.1"/>
</dbReference>
<proteinExistence type="predicted"/>
<dbReference type="PANTHER" id="PTHR43194:SF2">
    <property type="entry name" value="PEROXISOMAL MEMBRANE PROTEIN LPX1"/>
    <property type="match status" value="1"/>
</dbReference>
<dbReference type="SUPFAM" id="SSF53474">
    <property type="entry name" value="alpha/beta-Hydrolases"/>
    <property type="match status" value="1"/>
</dbReference>
<evidence type="ECO:0000313" key="2">
    <source>
        <dbReference type="EMBL" id="GAA4610357.1"/>
    </source>
</evidence>
<dbReference type="InterPro" id="IPR029058">
    <property type="entry name" value="AB_hydrolase_fold"/>
</dbReference>
<dbReference type="Gene3D" id="3.40.50.1820">
    <property type="entry name" value="alpha/beta hydrolase"/>
    <property type="match status" value="1"/>
</dbReference>
<keyword evidence="3" id="KW-1185">Reference proteome</keyword>
<comment type="caution">
    <text evidence="2">The sequence shown here is derived from an EMBL/GenBank/DDBJ whole genome shotgun (WGS) entry which is preliminary data.</text>
</comment>
<evidence type="ECO:0000313" key="3">
    <source>
        <dbReference type="Proteomes" id="UP001500212"/>
    </source>
</evidence>
<dbReference type="InterPro" id="IPR050228">
    <property type="entry name" value="Carboxylesterase_BioH"/>
</dbReference>
<name>A0ABP8TK63_9ACTN</name>
<dbReference type="PANTHER" id="PTHR43194">
    <property type="entry name" value="HYDROLASE ALPHA/BETA FOLD FAMILY"/>
    <property type="match status" value="1"/>
</dbReference>
<organism evidence="2 3">
    <name type="scientific">Actinoallomurus liliacearum</name>
    <dbReference type="NCBI Taxonomy" id="1080073"/>
    <lineage>
        <taxon>Bacteria</taxon>
        <taxon>Bacillati</taxon>
        <taxon>Actinomycetota</taxon>
        <taxon>Actinomycetes</taxon>
        <taxon>Streptosporangiales</taxon>
        <taxon>Thermomonosporaceae</taxon>
        <taxon>Actinoallomurus</taxon>
    </lineage>
</organism>
<dbReference type="Pfam" id="PF12697">
    <property type="entry name" value="Abhydrolase_6"/>
    <property type="match status" value="1"/>
</dbReference>
<dbReference type="InterPro" id="IPR000073">
    <property type="entry name" value="AB_hydrolase_1"/>
</dbReference>
<dbReference type="InterPro" id="IPR000639">
    <property type="entry name" value="Epox_hydrolase-like"/>
</dbReference>
<evidence type="ECO:0000259" key="1">
    <source>
        <dbReference type="Pfam" id="PF12697"/>
    </source>
</evidence>
<dbReference type="EMBL" id="BAABHJ010000012">
    <property type="protein sequence ID" value="GAA4610357.1"/>
    <property type="molecule type" value="Genomic_DNA"/>
</dbReference>
<sequence length="294" mass="31855">MAIRLATHDFGGPGTPLLLLHGAGANLVSMAAFARELSARFRVVTVDLRGHGRSEDGPWEWAAVLDDLEAVAGELSLGEPAVVGWSLGGMLAALWAERHPACPLAVSFDGTPPPARPDQLDGLDPARGQAELHRLRAAFDGMSAMYARPLAPEEVEAAVERQRAMARQVGAPEEAVVEGFRRNLVTRDGRMWLRPSPDVLGGLRTAMDALDVIPVYRDVRCPLLVAVATEDLPEQKPFQELYAAYRRGFERRLAEAAQDNSALRVVRVEGASHAMVAERPAELAKLISEFADES</sequence>
<accession>A0ABP8TK63</accession>
<dbReference type="PRINTS" id="PR00412">
    <property type="entry name" value="EPOXHYDRLASE"/>
</dbReference>
<feature type="domain" description="AB hydrolase-1" evidence="1">
    <location>
        <begin position="17"/>
        <end position="285"/>
    </location>
</feature>
<dbReference type="Proteomes" id="UP001500212">
    <property type="component" value="Unassembled WGS sequence"/>
</dbReference>